<evidence type="ECO:0000313" key="4">
    <source>
        <dbReference type="Proteomes" id="UP000331127"/>
    </source>
</evidence>
<dbReference type="Gene3D" id="3.30.559.30">
    <property type="entry name" value="Nonribosomal peptide synthetase, condensation domain"/>
    <property type="match status" value="1"/>
</dbReference>
<dbReference type="GO" id="GO:0044550">
    <property type="term" value="P:secondary metabolite biosynthetic process"/>
    <property type="evidence" value="ECO:0007669"/>
    <property type="project" value="TreeGrafter"/>
</dbReference>
<sequence length="620" mass="67618">MLGSVYLPLVGGGRQALLRRSGPVHSKIPAELAGFPARVVPFQAKAEEAEGPLTWAQQHMFALMEQLSPDTSSVNLRFTWALRRGVSEQDVLAALRELVESFDALRTVYVPPPYGPGQRVLREGELVVPVIEAEAAATVADGAAAAMWSVAFDVSEEWPIRFALVTSAGVPRQLVVVASHLVLDQTGGHWVRHHLRDLLARPPAPVRVPERAHRPLDEAEWEKSDAGRRHGERAVAWHAETLRVMPQTMLPRPAAAVESPRYRYLQFDSPALAMAVSALAARHQVSPATVLYAGVSAIAGHVSGLGRSFLQLTVGNRIAPRTRFAVGMHTQDVPVCIDLSDISISDLIARSGVALTRAARFGPHPPGELAKLRHEIEHERGISFDLSCWLNYRQLGPARPATPGKIGQDALDRTIWRWLDGVDSSTSTYFVFADDAGNMLRLTLLLDAAILPPDEALNWLRGVERLLCAATTTEIGTTEIGEHTVLAPARRDGDWHLTEAGWAHLPSVAELVRNATGAREAEVAVHDDELVATLIDPDSTDLQKVHAACMDALPGVRVAMAPHRYVIRADAHGPAENVLTEGTGRFEDDPLSRNFSRRLIGNSDRQVGARQYPDTRSGPR</sequence>
<dbReference type="Pfam" id="PF00668">
    <property type="entry name" value="Condensation"/>
    <property type="match status" value="1"/>
</dbReference>
<dbReference type="PANTHER" id="PTHR45527:SF1">
    <property type="entry name" value="FATTY ACID SYNTHASE"/>
    <property type="match status" value="1"/>
</dbReference>
<keyword evidence="4" id="KW-1185">Reference proteome</keyword>
<dbReference type="Gene3D" id="3.30.559.10">
    <property type="entry name" value="Chloramphenicol acetyltransferase-like domain"/>
    <property type="match status" value="1"/>
</dbReference>
<feature type="domain" description="Condensation" evidence="2">
    <location>
        <begin position="50"/>
        <end position="387"/>
    </location>
</feature>
<proteinExistence type="predicted"/>
<dbReference type="OrthoDB" id="3405520at2"/>
<gene>
    <name evidence="3" type="ORF">Amac_002080</name>
</gene>
<reference evidence="3 4" key="1">
    <citation type="submission" date="2019-10" db="EMBL/GenBank/DDBJ databases">
        <title>Whole genome shotgun sequence of Acrocarpospora macrocephala NBRC 16266.</title>
        <authorList>
            <person name="Ichikawa N."/>
            <person name="Kimura A."/>
            <person name="Kitahashi Y."/>
            <person name="Komaki H."/>
            <person name="Oguchi A."/>
        </authorList>
    </citation>
    <scope>NUCLEOTIDE SEQUENCE [LARGE SCALE GENOMIC DNA]</scope>
    <source>
        <strain evidence="3 4">NBRC 16266</strain>
    </source>
</reference>
<dbReference type="GO" id="GO:0008610">
    <property type="term" value="P:lipid biosynthetic process"/>
    <property type="evidence" value="ECO:0007669"/>
    <property type="project" value="UniProtKB-ARBA"/>
</dbReference>
<dbReference type="SUPFAM" id="SSF52777">
    <property type="entry name" value="CoA-dependent acyltransferases"/>
    <property type="match status" value="2"/>
</dbReference>
<evidence type="ECO:0000313" key="3">
    <source>
        <dbReference type="EMBL" id="GES06613.1"/>
    </source>
</evidence>
<dbReference type="InterPro" id="IPR023213">
    <property type="entry name" value="CAT-like_dom_sf"/>
</dbReference>
<organism evidence="3 4">
    <name type="scientific">Acrocarpospora macrocephala</name>
    <dbReference type="NCBI Taxonomy" id="150177"/>
    <lineage>
        <taxon>Bacteria</taxon>
        <taxon>Bacillati</taxon>
        <taxon>Actinomycetota</taxon>
        <taxon>Actinomycetes</taxon>
        <taxon>Streptosporangiales</taxon>
        <taxon>Streptosporangiaceae</taxon>
        <taxon>Acrocarpospora</taxon>
    </lineage>
</organism>
<evidence type="ECO:0000259" key="2">
    <source>
        <dbReference type="Pfam" id="PF00668"/>
    </source>
</evidence>
<dbReference type="AlphaFoldDB" id="A0A5M3WHQ4"/>
<comment type="caution">
    <text evidence="3">The sequence shown here is derived from an EMBL/GenBank/DDBJ whole genome shotgun (WGS) entry which is preliminary data.</text>
</comment>
<dbReference type="GO" id="GO:0005737">
    <property type="term" value="C:cytoplasm"/>
    <property type="evidence" value="ECO:0007669"/>
    <property type="project" value="TreeGrafter"/>
</dbReference>
<dbReference type="GO" id="GO:0003824">
    <property type="term" value="F:catalytic activity"/>
    <property type="evidence" value="ECO:0007669"/>
    <property type="project" value="InterPro"/>
</dbReference>
<dbReference type="RefSeq" id="WP_155352341.1">
    <property type="nucleotide sequence ID" value="NZ_BAAAHL010000022.1"/>
</dbReference>
<dbReference type="InterPro" id="IPR001242">
    <property type="entry name" value="Condensation_dom"/>
</dbReference>
<dbReference type="Proteomes" id="UP000331127">
    <property type="component" value="Unassembled WGS sequence"/>
</dbReference>
<dbReference type="GO" id="GO:0043041">
    <property type="term" value="P:amino acid activation for nonribosomal peptide biosynthetic process"/>
    <property type="evidence" value="ECO:0007669"/>
    <property type="project" value="TreeGrafter"/>
</dbReference>
<protein>
    <recommendedName>
        <fullName evidence="2">Condensation domain-containing protein</fullName>
    </recommendedName>
</protein>
<feature type="region of interest" description="Disordered" evidence="1">
    <location>
        <begin position="580"/>
        <end position="620"/>
    </location>
</feature>
<name>A0A5M3WHQ4_9ACTN</name>
<dbReference type="GO" id="GO:0031177">
    <property type="term" value="F:phosphopantetheine binding"/>
    <property type="evidence" value="ECO:0007669"/>
    <property type="project" value="TreeGrafter"/>
</dbReference>
<accession>A0A5M3WHQ4</accession>
<dbReference type="EMBL" id="BLAE01000003">
    <property type="protein sequence ID" value="GES06613.1"/>
    <property type="molecule type" value="Genomic_DNA"/>
</dbReference>
<evidence type="ECO:0000256" key="1">
    <source>
        <dbReference type="SAM" id="MobiDB-lite"/>
    </source>
</evidence>
<dbReference type="PANTHER" id="PTHR45527">
    <property type="entry name" value="NONRIBOSOMAL PEPTIDE SYNTHETASE"/>
    <property type="match status" value="1"/>
</dbReference>